<evidence type="ECO:0000313" key="2">
    <source>
        <dbReference type="Proteomes" id="UP001153365"/>
    </source>
</evidence>
<sequence length="215" mass="24005">MTTKMMPSQRQVCSIRFDAAIVLPHSLGNSSHPPPGKKTRAIEELGSLQQSLSGYHTVFCRYSHHSFHPIRPKMLLDQEDLLQVNGDEIHDCSDPVSILRPSMLDEDPGLSSQPLKNTNHAFLKLTKKEVDKLIAEWEPEPLVEPIPVTTQSLLCPPIIIGIPEVRPKILYGEPALRFTELLEDEATINLKDIRTVTNLASINFTGLIGDKCVKL</sequence>
<proteinExistence type="predicted"/>
<keyword evidence="2" id="KW-1185">Reference proteome</keyword>
<reference evidence="1" key="1">
    <citation type="submission" date="2022-06" db="EMBL/GenBank/DDBJ databases">
        <authorList>
            <consortium name="SYNGENTA / RWTH Aachen University"/>
        </authorList>
    </citation>
    <scope>NUCLEOTIDE SEQUENCE</scope>
</reference>
<dbReference type="EMBL" id="CALTRL010005781">
    <property type="protein sequence ID" value="CAH7686297.1"/>
    <property type="molecule type" value="Genomic_DNA"/>
</dbReference>
<evidence type="ECO:0000313" key="1">
    <source>
        <dbReference type="EMBL" id="CAH7686297.1"/>
    </source>
</evidence>
<accession>A0AAV0BI15</accession>
<dbReference type="Proteomes" id="UP001153365">
    <property type="component" value="Unassembled WGS sequence"/>
</dbReference>
<protein>
    <submittedName>
        <fullName evidence="1">Uncharacterized protein</fullName>
    </submittedName>
</protein>
<comment type="caution">
    <text evidence="1">The sequence shown here is derived from an EMBL/GenBank/DDBJ whole genome shotgun (WGS) entry which is preliminary data.</text>
</comment>
<organism evidence="1 2">
    <name type="scientific">Phakopsora pachyrhizi</name>
    <name type="common">Asian soybean rust disease fungus</name>
    <dbReference type="NCBI Taxonomy" id="170000"/>
    <lineage>
        <taxon>Eukaryota</taxon>
        <taxon>Fungi</taxon>
        <taxon>Dikarya</taxon>
        <taxon>Basidiomycota</taxon>
        <taxon>Pucciniomycotina</taxon>
        <taxon>Pucciniomycetes</taxon>
        <taxon>Pucciniales</taxon>
        <taxon>Phakopsoraceae</taxon>
        <taxon>Phakopsora</taxon>
    </lineage>
</organism>
<name>A0AAV0BI15_PHAPC</name>
<gene>
    <name evidence="1" type="ORF">PPACK8108_LOCUS20928</name>
</gene>
<dbReference type="AlphaFoldDB" id="A0AAV0BI15"/>